<keyword evidence="8 21" id="KW-0349">Heme</keyword>
<evidence type="ECO:0000256" key="20">
    <source>
        <dbReference type="ARBA" id="ARBA00029635"/>
    </source>
</evidence>
<dbReference type="GO" id="GO:1902600">
    <property type="term" value="P:proton transmembrane transport"/>
    <property type="evidence" value="ECO:0007669"/>
    <property type="project" value="UniProtKB-KW"/>
</dbReference>
<feature type="transmembrane region" description="Helical" evidence="22">
    <location>
        <begin position="12"/>
        <end position="29"/>
    </location>
</feature>
<evidence type="ECO:0000256" key="12">
    <source>
        <dbReference type="ARBA" id="ARBA00022737"/>
    </source>
</evidence>
<dbReference type="AlphaFoldDB" id="A0A4R6YBW0"/>
<dbReference type="Gene3D" id="6.10.280.130">
    <property type="match status" value="1"/>
</dbReference>
<dbReference type="Gene3D" id="1.10.760.10">
    <property type="entry name" value="Cytochrome c-like domain"/>
    <property type="match status" value="2"/>
</dbReference>
<dbReference type="PANTHER" id="PTHR33751">
    <property type="entry name" value="CBB3-TYPE CYTOCHROME C OXIDASE SUBUNIT FIXP"/>
    <property type="match status" value="1"/>
</dbReference>
<dbReference type="InterPro" id="IPR004678">
    <property type="entry name" value="Cyt_c_oxidase_cbb3_su3"/>
</dbReference>
<dbReference type="NCBIfam" id="TIGR00782">
    <property type="entry name" value="ccoP"/>
    <property type="match status" value="1"/>
</dbReference>
<comment type="similarity">
    <text evidence="4">Belongs to the CcoP / FixP family.</text>
</comment>
<dbReference type="Pfam" id="PF00034">
    <property type="entry name" value="Cytochrom_C"/>
    <property type="match status" value="1"/>
</dbReference>
<keyword evidence="19 22" id="KW-0472">Membrane</keyword>
<comment type="cofactor">
    <cofactor evidence="1">
        <name>heme c</name>
        <dbReference type="ChEBI" id="CHEBI:61717"/>
    </cofactor>
</comment>
<dbReference type="EMBL" id="SNZE01000001">
    <property type="protein sequence ID" value="TDR33133.1"/>
    <property type="molecule type" value="Genomic_DNA"/>
</dbReference>
<protein>
    <recommendedName>
        <fullName evidence="20">Cytochrome c oxidase subunit III</fullName>
    </recommendedName>
</protein>
<evidence type="ECO:0000256" key="14">
    <source>
        <dbReference type="ARBA" id="ARBA00022982"/>
    </source>
</evidence>
<evidence type="ECO:0000256" key="17">
    <source>
        <dbReference type="ARBA" id="ARBA00023004"/>
    </source>
</evidence>
<evidence type="ECO:0000256" key="1">
    <source>
        <dbReference type="ARBA" id="ARBA00001926"/>
    </source>
</evidence>
<dbReference type="Pfam" id="PF14715">
    <property type="entry name" value="FixP_N"/>
    <property type="match status" value="1"/>
</dbReference>
<dbReference type="GO" id="GO:0009055">
    <property type="term" value="F:electron transfer activity"/>
    <property type="evidence" value="ECO:0007669"/>
    <property type="project" value="InterPro"/>
</dbReference>
<dbReference type="PROSITE" id="PS51007">
    <property type="entry name" value="CYTC"/>
    <property type="match status" value="2"/>
</dbReference>
<dbReference type="Pfam" id="PF13442">
    <property type="entry name" value="Cytochrome_CBB3"/>
    <property type="match status" value="1"/>
</dbReference>
<sequence length="382" mass="41782">MSDFTSPFWSYWITAIAVGGVIFCIAILISQMMAKTNKPGEENLQPHVWDDTLQEYNNPMPRWWLFMFVGTIIFGVVYFWVYPALGNNKGTFAWSSQGEYEAETAKLENQVAPIYAQFLSTPIEQLAENKEAMALGQRLFLNNCAQCHGADGGGSKGFPNLTDSDWLYGGWPQNIERSIMGGRNGVMTPQADALKTPVAVNDVANYVLSLSNTPHDAVAAARGKDKFTLCASCHMVDGKGAISDQTGAQRGVGAPNLTDKTWLYGGDIKTITETITKGRNNVMPAWACFLGEARVHVLAAYVWQLNRDENGKVLNPTQAPEYLAKFAAEDKAAWDMGKTEGIKRGVPECQGISVHMQKAWKAEADEAAAAQAAKPAEAEIKK</sequence>
<keyword evidence="18" id="KW-0406">Ion transport</keyword>
<keyword evidence="11 21" id="KW-0479">Metal-binding</keyword>
<evidence type="ECO:0000259" key="23">
    <source>
        <dbReference type="PROSITE" id="PS51007"/>
    </source>
</evidence>
<accession>A0A4R6YBW0</accession>
<keyword evidence="17 21" id="KW-0408">Iron</keyword>
<keyword evidence="7" id="KW-0997">Cell inner membrane</keyword>
<dbReference type="InterPro" id="IPR038414">
    <property type="entry name" value="CcoP_N_sf"/>
</dbReference>
<evidence type="ECO:0000256" key="10">
    <source>
        <dbReference type="ARBA" id="ARBA00022692"/>
    </source>
</evidence>
<comment type="subcellular location">
    <subcellularLocation>
        <location evidence="2">Cell inner membrane</location>
    </subcellularLocation>
</comment>
<evidence type="ECO:0000313" key="25">
    <source>
        <dbReference type="Proteomes" id="UP000294480"/>
    </source>
</evidence>
<dbReference type="PANTHER" id="PTHR33751:SF1">
    <property type="entry name" value="CBB3-TYPE CYTOCHROME C OXIDASE SUBUNIT FIXP"/>
    <property type="match status" value="1"/>
</dbReference>
<evidence type="ECO:0000256" key="19">
    <source>
        <dbReference type="ARBA" id="ARBA00023136"/>
    </source>
</evidence>
<organism evidence="24 25">
    <name type="scientific">Hydromonas duriensis</name>
    <dbReference type="NCBI Taxonomy" id="1527608"/>
    <lineage>
        <taxon>Bacteria</taxon>
        <taxon>Pseudomonadati</taxon>
        <taxon>Pseudomonadota</taxon>
        <taxon>Betaproteobacteria</taxon>
        <taxon>Burkholderiales</taxon>
        <taxon>Burkholderiaceae</taxon>
        <taxon>Hydromonas</taxon>
    </lineage>
</organism>
<dbReference type="InterPro" id="IPR036909">
    <property type="entry name" value="Cyt_c-like_dom_sf"/>
</dbReference>
<evidence type="ECO:0000256" key="15">
    <source>
        <dbReference type="ARBA" id="ARBA00022989"/>
    </source>
</evidence>
<dbReference type="GO" id="GO:0020037">
    <property type="term" value="F:heme binding"/>
    <property type="evidence" value="ECO:0007669"/>
    <property type="project" value="InterPro"/>
</dbReference>
<reference evidence="24 25" key="1">
    <citation type="submission" date="2019-03" db="EMBL/GenBank/DDBJ databases">
        <title>Genomic Encyclopedia of Type Strains, Phase IV (KMG-IV): sequencing the most valuable type-strain genomes for metagenomic binning, comparative biology and taxonomic classification.</title>
        <authorList>
            <person name="Goeker M."/>
        </authorList>
    </citation>
    <scope>NUCLEOTIDE SEQUENCE [LARGE SCALE GENOMIC DNA]</scope>
    <source>
        <strain evidence="24 25">DSM 102852</strain>
    </source>
</reference>
<evidence type="ECO:0000256" key="2">
    <source>
        <dbReference type="ARBA" id="ARBA00004533"/>
    </source>
</evidence>
<dbReference type="InterPro" id="IPR032858">
    <property type="entry name" value="CcoP_N"/>
</dbReference>
<evidence type="ECO:0000256" key="13">
    <source>
        <dbReference type="ARBA" id="ARBA00022781"/>
    </source>
</evidence>
<dbReference type="Proteomes" id="UP000294480">
    <property type="component" value="Unassembled WGS sequence"/>
</dbReference>
<feature type="domain" description="Cytochrome c" evidence="23">
    <location>
        <begin position="218"/>
        <end position="306"/>
    </location>
</feature>
<feature type="transmembrane region" description="Helical" evidence="22">
    <location>
        <begin position="63"/>
        <end position="82"/>
    </location>
</feature>
<dbReference type="InterPro" id="IPR009056">
    <property type="entry name" value="Cyt_c-like_dom"/>
</dbReference>
<gene>
    <name evidence="24" type="ORF">DFR44_101186</name>
</gene>
<dbReference type="GO" id="GO:0005506">
    <property type="term" value="F:iron ion binding"/>
    <property type="evidence" value="ECO:0007669"/>
    <property type="project" value="InterPro"/>
</dbReference>
<dbReference type="UniPathway" id="UPA00705"/>
<dbReference type="PRINTS" id="PR00605">
    <property type="entry name" value="CYTCHROMECIC"/>
</dbReference>
<keyword evidence="10 22" id="KW-0812">Transmembrane</keyword>
<name>A0A4R6YBW0_9BURK</name>
<evidence type="ECO:0000256" key="3">
    <source>
        <dbReference type="ARBA" id="ARBA00004673"/>
    </source>
</evidence>
<dbReference type="GO" id="GO:0006119">
    <property type="term" value="P:oxidative phosphorylation"/>
    <property type="evidence" value="ECO:0007669"/>
    <property type="project" value="UniProtKB-UniPathway"/>
</dbReference>
<comment type="caution">
    <text evidence="24">The sequence shown here is derived from an EMBL/GenBank/DDBJ whole genome shotgun (WGS) entry which is preliminary data.</text>
</comment>
<evidence type="ECO:0000256" key="11">
    <source>
        <dbReference type="ARBA" id="ARBA00022723"/>
    </source>
</evidence>
<evidence type="ECO:0000256" key="6">
    <source>
        <dbReference type="ARBA" id="ARBA00022475"/>
    </source>
</evidence>
<evidence type="ECO:0000256" key="5">
    <source>
        <dbReference type="ARBA" id="ARBA00022448"/>
    </source>
</evidence>
<dbReference type="RefSeq" id="WP_133618813.1">
    <property type="nucleotide sequence ID" value="NZ_SNZE01000001.1"/>
</dbReference>
<dbReference type="OrthoDB" id="9811281at2"/>
<evidence type="ECO:0000256" key="4">
    <source>
        <dbReference type="ARBA" id="ARBA00006113"/>
    </source>
</evidence>
<keyword evidence="16" id="KW-0560">Oxidoreductase</keyword>
<dbReference type="SUPFAM" id="SSF46626">
    <property type="entry name" value="Cytochrome c"/>
    <property type="match status" value="2"/>
</dbReference>
<keyword evidence="14" id="KW-0249">Electron transport</keyword>
<evidence type="ECO:0000313" key="24">
    <source>
        <dbReference type="EMBL" id="TDR33133.1"/>
    </source>
</evidence>
<dbReference type="GO" id="GO:0005886">
    <property type="term" value="C:plasma membrane"/>
    <property type="evidence" value="ECO:0007669"/>
    <property type="project" value="UniProtKB-SubCell"/>
</dbReference>
<evidence type="ECO:0000256" key="16">
    <source>
        <dbReference type="ARBA" id="ARBA00023002"/>
    </source>
</evidence>
<keyword evidence="6" id="KW-1003">Cell membrane</keyword>
<proteinExistence type="inferred from homology"/>
<evidence type="ECO:0000256" key="7">
    <source>
        <dbReference type="ARBA" id="ARBA00022519"/>
    </source>
</evidence>
<keyword evidence="5" id="KW-0813">Transport</keyword>
<evidence type="ECO:0000256" key="8">
    <source>
        <dbReference type="ARBA" id="ARBA00022617"/>
    </source>
</evidence>
<evidence type="ECO:0000256" key="18">
    <source>
        <dbReference type="ARBA" id="ARBA00023065"/>
    </source>
</evidence>
<keyword evidence="25" id="KW-1185">Reference proteome</keyword>
<comment type="pathway">
    <text evidence="3">Energy metabolism; oxidative phosphorylation.</text>
</comment>
<keyword evidence="13" id="KW-0375">Hydrogen ion transport</keyword>
<feature type="domain" description="Cytochrome c" evidence="23">
    <location>
        <begin position="131"/>
        <end position="211"/>
    </location>
</feature>
<evidence type="ECO:0000256" key="21">
    <source>
        <dbReference type="PROSITE-ProRule" id="PRU00433"/>
    </source>
</evidence>
<keyword evidence="15 22" id="KW-1133">Transmembrane helix</keyword>
<dbReference type="InterPro" id="IPR050597">
    <property type="entry name" value="Cytochrome_c_Oxidase_Subunit"/>
</dbReference>
<evidence type="ECO:0000256" key="22">
    <source>
        <dbReference type="SAM" id="Phobius"/>
    </source>
</evidence>
<keyword evidence="9" id="KW-0679">Respiratory chain</keyword>
<evidence type="ECO:0000256" key="9">
    <source>
        <dbReference type="ARBA" id="ARBA00022660"/>
    </source>
</evidence>
<keyword evidence="12" id="KW-0677">Repeat</keyword>
<dbReference type="InterPro" id="IPR008168">
    <property type="entry name" value="Cyt_C_IC"/>
</dbReference>
<dbReference type="GO" id="GO:0016491">
    <property type="term" value="F:oxidoreductase activity"/>
    <property type="evidence" value="ECO:0007669"/>
    <property type="project" value="UniProtKB-KW"/>
</dbReference>